<dbReference type="Proteomes" id="UP001234581">
    <property type="component" value="Unassembled WGS sequence"/>
</dbReference>
<dbReference type="InterPro" id="IPR000477">
    <property type="entry name" value="RT_dom"/>
</dbReference>
<sequence>MTPPNLGIIIRAQIDTAIFSCRLCDPAEDEIKFYYTSRALSQHSTKAHKQPTTVIFECHICDDTFKSRPQLLSHKCIKEFVADDHARVPPLVDAAPSGTQIVDFSIISTTKSFVCPRCVTARFNDLTHLQDHHVKQHLQHLRPIWCCPRQCGYRDIEKRTITEHLKYACNADEEPENEFAQEFCFGCDRLLPSNDMAAHQRTHPGLVDALATNSWKLPFAGRELDVLKDIVGVVGWDVNDVKQQLRQRHVWKHNNIIHTAVSNLRTRQTQTATTHPVNIASPTSSPDTTPYATPRLAPFRDLQQPPSPSQHIIGIKRTMADRSPQPDHHGRSRRNFNANSSSSSSTSQSTRPSTNTRSQQRRHRISRDDEDSHITPPPIISADTASQSLDFLRSLDLHPSSGRISPLTLDNDNHDASPDEPGDNDNGNDEHVQVATNDGEDTGAPALDISNDSTTAAATTTAHSSNDDRQLQHSTIAAHPARDHDNDNNSVDSWLLSDRPVTSLANERAAAINEQVNREWDQLFEDPLSPEQPVNDGASLSLSSPPRRQRSTSFDATFEQAISDYNIQHSSSPTRSHRRTRSVSPSRNSPSPSLDVTHTQSPPPIDASNTAMEVDEPIVPWRPTQQPREYTPITTLMHSRQSRRYLRVPLFNNKHQRLCFEAAINELVERHLVVEGDDHTIVTQKNNDFHDALYTLIAEFTRPRPRVDNQGRIEWNGLQHMDDEAEITDRLNNSSNLSAHDRRRLLRRRTAIREGRDATSLFHRYRHRSKLTFDSLVNPSERTTCTIPANRLYTHFDNSYGARSVTSDAIPTPRPDFHPTCSLGDFTDDDVDEVIKRFNKSSSPGFDGIPYKIWCMFGGLRRWLKAIYQRCYSLAWIPEHWRMSRTILIFKKGDMQDPGNWRPIALQNSTSKLYSAVLDRMLRRTLTNRIPHNQKGFMPTPGCIEHDFYIHAAIRKSRRRNLPLYICSYDLRDAFGSVTHDRIRHALVYAGLDDSSIQRVMSMYNNVSCFVGTDAGSTDIIQLHRGTKQGDPASPFIFTLCMLELSHRLNNAQPTTQQAYHNHLLLADDLTILSHDPEHFRRLHRIVTGFMDTHDLKINANKTCFSATIAHSNQQRRTDERIELRYHGTRIPRIDLKDSWKYLGNSVGQQRNAIWADFHRLHAHIKRQLNIIANSGLRIFQKHHAIKTFILPQLEYYIRLNGLGPWQANRLGRTIRTSIRKYLQLPSSTSLAVYHLPIDNGGLGFYEPLDWASSTQVVHILGLLNSSDPAVQFMIREEIGTLLQQRYHRPEDGSTLDFPPTAEGCTDQHILQYLHGKYEHLKKKRYKDTADPSANMPRCLQHVGCEVILEEDLDGATTFSLRRDDNANNGSNTRRRITAIGRLKRICQQKLLAKWQSQSLQGQAASTLQHYLSNRWIRNDSLHAAAYRFAIKSRFDMLPTNANKARWGLSNDSNCTHCHQREDIHHVLCFCTSQQSKVLQSERHNQILNRLVKAARYNHPTAQISVNESPPLINSDRQRPDLVVLDEERRTVFITDVTVTAQSTSNNNQATSGTCIDHARQRKVNRYGDIKRQYEEMGYTVDLTAFVIGDVGGTDSENVRQLNYLIRRRGHAQRVHGWIICDVYRFGHRLWIKRCGHTHGWDTSSTRHNARERSTSRAPSTTSPPRNTRQHNNSDHRSHRNIRRSHAPTTGSNSVPLSRQRHSTQPPPATSANTVPINNLRRRGRTMH</sequence>
<dbReference type="CDD" id="cd01650">
    <property type="entry name" value="RT_nLTR_like"/>
    <property type="match status" value="1"/>
</dbReference>
<dbReference type="Pfam" id="PF00078">
    <property type="entry name" value="RVT_1"/>
    <property type="match status" value="1"/>
</dbReference>
<dbReference type="PROSITE" id="PS50878">
    <property type="entry name" value="RT_POL"/>
    <property type="match status" value="1"/>
</dbReference>
<dbReference type="GeneID" id="83209835"/>
<comment type="caution">
    <text evidence="4">The sequence shown here is derived from an EMBL/GenBank/DDBJ whole genome shotgun (WGS) entry which is preliminary data.</text>
</comment>
<evidence type="ECO:0000313" key="5">
    <source>
        <dbReference type="Proteomes" id="UP001234581"/>
    </source>
</evidence>
<dbReference type="RefSeq" id="XP_058346524.1">
    <property type="nucleotide sequence ID" value="XM_058482500.1"/>
</dbReference>
<feature type="compositionally biased region" description="Polar residues" evidence="1">
    <location>
        <begin position="262"/>
        <end position="291"/>
    </location>
</feature>
<feature type="compositionally biased region" description="Low complexity" evidence="1">
    <location>
        <begin position="582"/>
        <end position="593"/>
    </location>
</feature>
<keyword evidence="5" id="KW-1185">Reference proteome</keyword>
<feature type="region of interest" description="Disordered" evidence="1">
    <location>
        <begin position="402"/>
        <end position="450"/>
    </location>
</feature>
<dbReference type="EMBL" id="JARTCD010000007">
    <property type="protein sequence ID" value="KAJ8661611.1"/>
    <property type="molecule type" value="Genomic_DNA"/>
</dbReference>
<dbReference type="InterPro" id="IPR013087">
    <property type="entry name" value="Znf_C2H2_type"/>
</dbReference>
<feature type="region of interest" description="Disordered" evidence="1">
    <location>
        <begin position="1637"/>
        <end position="1728"/>
    </location>
</feature>
<feature type="compositionally biased region" description="Basic residues" evidence="1">
    <location>
        <begin position="1677"/>
        <end position="1686"/>
    </location>
</feature>
<feature type="region of interest" description="Disordered" evidence="1">
    <location>
        <begin position="526"/>
        <end position="611"/>
    </location>
</feature>
<evidence type="ECO:0000256" key="1">
    <source>
        <dbReference type="SAM" id="MobiDB-lite"/>
    </source>
</evidence>
<dbReference type="SUPFAM" id="SSF56672">
    <property type="entry name" value="DNA/RNA polymerases"/>
    <property type="match status" value="1"/>
</dbReference>
<feature type="compositionally biased region" description="Polar residues" evidence="1">
    <location>
        <begin position="1687"/>
        <end position="1697"/>
    </location>
</feature>
<dbReference type="SMART" id="SM00355">
    <property type="entry name" value="ZnF_C2H2"/>
    <property type="match status" value="4"/>
</dbReference>
<proteinExistence type="predicted"/>
<evidence type="ECO:0000259" key="2">
    <source>
        <dbReference type="PROSITE" id="PS50878"/>
    </source>
</evidence>
<feature type="region of interest" description="Disordered" evidence="1">
    <location>
        <begin position="262"/>
        <end position="382"/>
    </location>
</feature>
<reference evidence="4 5" key="1">
    <citation type="submission" date="2023-03" db="EMBL/GenBank/DDBJ databases">
        <title>Genome sequence of Lichtheimia ornata CBS 291.66.</title>
        <authorList>
            <person name="Mohabir J.T."/>
            <person name="Shea T.P."/>
            <person name="Kurbessoian T."/>
            <person name="Berby B."/>
            <person name="Fontaine J."/>
            <person name="Livny J."/>
            <person name="Gnirke A."/>
            <person name="Stajich J.E."/>
            <person name="Cuomo C.A."/>
        </authorList>
    </citation>
    <scope>NUCLEOTIDE SEQUENCE [LARGE SCALE GENOMIC DNA]</scope>
    <source>
        <strain evidence="4">CBS 291.66</strain>
    </source>
</reference>
<evidence type="ECO:0000313" key="4">
    <source>
        <dbReference type="EMBL" id="KAJ8661611.1"/>
    </source>
</evidence>
<gene>
    <name evidence="4" type="ORF">O0I10_002418</name>
    <name evidence="3" type="ORF">O0I10_011581</name>
</gene>
<accession>A0AAD7Y1N1</accession>
<feature type="domain" description="Reverse transcriptase" evidence="2">
    <location>
        <begin position="870"/>
        <end position="1147"/>
    </location>
</feature>
<evidence type="ECO:0000313" key="3">
    <source>
        <dbReference type="EMBL" id="KAJ8652775.1"/>
    </source>
</evidence>
<feature type="compositionally biased region" description="Basic and acidic residues" evidence="1">
    <location>
        <begin position="318"/>
        <end position="329"/>
    </location>
</feature>
<dbReference type="EMBL" id="JARTCD010000094">
    <property type="protein sequence ID" value="KAJ8652775.1"/>
    <property type="molecule type" value="Genomic_DNA"/>
</dbReference>
<name>A0AAD7Y1N1_9FUNG</name>
<feature type="compositionally biased region" description="Low complexity" evidence="1">
    <location>
        <begin position="1656"/>
        <end position="1667"/>
    </location>
</feature>
<dbReference type="InterPro" id="IPR043502">
    <property type="entry name" value="DNA/RNA_pol_sf"/>
</dbReference>
<protein>
    <recommendedName>
        <fullName evidence="2">Reverse transcriptase domain-containing protein</fullName>
    </recommendedName>
</protein>
<organism evidence="4 5">
    <name type="scientific">Lichtheimia ornata</name>
    <dbReference type="NCBI Taxonomy" id="688661"/>
    <lineage>
        <taxon>Eukaryota</taxon>
        <taxon>Fungi</taxon>
        <taxon>Fungi incertae sedis</taxon>
        <taxon>Mucoromycota</taxon>
        <taxon>Mucoromycotina</taxon>
        <taxon>Mucoromycetes</taxon>
        <taxon>Mucorales</taxon>
        <taxon>Lichtheimiaceae</taxon>
        <taxon>Lichtheimia</taxon>
    </lineage>
</organism>
<feature type="compositionally biased region" description="Low complexity" evidence="1">
    <location>
        <begin position="335"/>
        <end position="358"/>
    </location>
</feature>
<feature type="compositionally biased region" description="Acidic residues" evidence="1">
    <location>
        <begin position="418"/>
        <end position="427"/>
    </location>
</feature>
<dbReference type="PANTHER" id="PTHR19446">
    <property type="entry name" value="REVERSE TRANSCRIPTASES"/>
    <property type="match status" value="1"/>
</dbReference>